<dbReference type="EMBL" id="JACHGH010000003">
    <property type="protein sequence ID" value="MBB6452891.1"/>
    <property type="molecule type" value="Genomic_DNA"/>
</dbReference>
<feature type="active site" evidence="2">
    <location>
        <position position="34"/>
    </location>
</feature>
<dbReference type="CDD" id="cd00475">
    <property type="entry name" value="Cis_IPPS"/>
    <property type="match status" value="1"/>
</dbReference>
<feature type="binding site" evidence="2">
    <location>
        <position position="47"/>
    </location>
    <ligand>
        <name>substrate</name>
    </ligand>
</feature>
<dbReference type="PANTHER" id="PTHR10291">
    <property type="entry name" value="DEHYDRODOLICHYL DIPHOSPHATE SYNTHASE FAMILY MEMBER"/>
    <property type="match status" value="1"/>
</dbReference>
<dbReference type="GO" id="GO:0000287">
    <property type="term" value="F:magnesium ion binding"/>
    <property type="evidence" value="ECO:0007669"/>
    <property type="project" value="UniProtKB-UniRule"/>
</dbReference>
<comment type="caution">
    <text evidence="3">The sequence shown here is derived from an EMBL/GenBank/DDBJ whole genome shotgun (WGS) entry which is preliminary data.</text>
</comment>
<feature type="binding site" evidence="2">
    <location>
        <begin position="208"/>
        <end position="210"/>
    </location>
    <ligand>
        <name>substrate</name>
    </ligand>
</feature>
<name>A0A841Q3C3_9BACI</name>
<dbReference type="InterPro" id="IPR018520">
    <property type="entry name" value="UPP_synth-like_CS"/>
</dbReference>
<dbReference type="Pfam" id="PF01255">
    <property type="entry name" value="Prenyltransf"/>
    <property type="match status" value="1"/>
</dbReference>
<proteinExistence type="inferred from homology"/>
<feature type="binding site" evidence="2">
    <location>
        <position position="39"/>
    </location>
    <ligand>
        <name>substrate</name>
    </ligand>
</feature>
<dbReference type="GO" id="GO:0008834">
    <property type="term" value="F:ditrans,polycis-undecaprenyl-diphosphate synthase [(2E,6E)-farnesyl-diphosphate specific] activity"/>
    <property type="evidence" value="ECO:0007669"/>
    <property type="project" value="TreeGrafter"/>
</dbReference>
<sequence length="254" mass="29320">MAFRIPFLKRKLKTEINTELSLENLPKHVAIIMDGNGRWAKQRGLPRAAGHKEGMTTIKKIVSKAVELNLEALTLYAFSTENWKRPKTEVEYIMKLPSQFLDTYLQELVDNNVQVRTIGDFSKLPEHTQKAVQTSIDRTASNTGLILNFALNYGSRAEMLDALKGIAHDVEAKRIAIDDINEELINQKLYTHFLNDPDLLIRTSGEVRLSNFLLWQVAYSEFYFTDVYWPDFDENEFVKALIVYQSRKRRYGGI</sequence>
<evidence type="ECO:0000313" key="3">
    <source>
        <dbReference type="EMBL" id="MBB6452891.1"/>
    </source>
</evidence>
<evidence type="ECO:0000256" key="2">
    <source>
        <dbReference type="HAMAP-Rule" id="MF_01139"/>
    </source>
</evidence>
<evidence type="ECO:0000313" key="4">
    <source>
        <dbReference type="Proteomes" id="UP000581688"/>
    </source>
</evidence>
<organism evidence="3 4">
    <name type="scientific">Salirhabdus euzebyi</name>
    <dbReference type="NCBI Taxonomy" id="394506"/>
    <lineage>
        <taxon>Bacteria</taxon>
        <taxon>Bacillati</taxon>
        <taxon>Bacillota</taxon>
        <taxon>Bacilli</taxon>
        <taxon>Bacillales</taxon>
        <taxon>Bacillaceae</taxon>
        <taxon>Salirhabdus</taxon>
    </lineage>
</organism>
<feature type="binding site" evidence="2">
    <location>
        <begin position="35"/>
        <end position="38"/>
    </location>
    <ligand>
        <name>substrate</name>
    </ligand>
</feature>
<feature type="binding site" evidence="2">
    <location>
        <position position="202"/>
    </location>
    <ligand>
        <name>substrate</name>
    </ligand>
</feature>
<keyword evidence="2" id="KW-0479">Metal-binding</keyword>
<dbReference type="Gene3D" id="3.40.1180.10">
    <property type="entry name" value="Decaprenyl diphosphate synthase-like"/>
    <property type="match status" value="1"/>
</dbReference>
<dbReference type="GO" id="GO:0016094">
    <property type="term" value="P:polyprenol biosynthetic process"/>
    <property type="evidence" value="ECO:0007669"/>
    <property type="project" value="TreeGrafter"/>
</dbReference>
<comment type="subunit">
    <text evidence="2">Homodimer.</text>
</comment>
<comment type="similarity">
    <text evidence="2">Belongs to the UPP synthase family.</text>
</comment>
<dbReference type="GO" id="GO:0030145">
    <property type="term" value="F:manganese ion binding"/>
    <property type="evidence" value="ECO:0007669"/>
    <property type="project" value="TreeGrafter"/>
</dbReference>
<dbReference type="EC" id="2.5.1.-" evidence="2"/>
<keyword evidence="4" id="KW-1185">Reference proteome</keyword>
<dbReference type="NCBIfam" id="TIGR00055">
    <property type="entry name" value="uppS"/>
    <property type="match status" value="1"/>
</dbReference>
<dbReference type="HAMAP" id="MF_01139">
    <property type="entry name" value="ISPT"/>
    <property type="match status" value="1"/>
</dbReference>
<feature type="binding site" evidence="2">
    <location>
        <position position="85"/>
    </location>
    <ligand>
        <name>substrate</name>
    </ligand>
</feature>
<feature type="binding site" evidence="2">
    <location>
        <position position="34"/>
    </location>
    <ligand>
        <name>Mg(2+)</name>
        <dbReference type="ChEBI" id="CHEBI:18420"/>
    </ligand>
</feature>
<dbReference type="NCBIfam" id="NF011405">
    <property type="entry name" value="PRK14830.1"/>
    <property type="match status" value="1"/>
</dbReference>
<comment type="function">
    <text evidence="2">Catalyzes the condensation of isopentenyl diphosphate (IPP) with allylic pyrophosphates generating different type of terpenoids.</text>
</comment>
<evidence type="ECO:0000256" key="1">
    <source>
        <dbReference type="ARBA" id="ARBA00022679"/>
    </source>
</evidence>
<dbReference type="InterPro" id="IPR001441">
    <property type="entry name" value="UPP_synth-like"/>
</dbReference>
<feature type="active site" description="Proton acceptor" evidence="2">
    <location>
        <position position="82"/>
    </location>
</feature>
<dbReference type="RefSeq" id="WP_174495431.1">
    <property type="nucleotide sequence ID" value="NZ_CADDWK010000003.1"/>
</dbReference>
<dbReference type="PANTHER" id="PTHR10291:SF0">
    <property type="entry name" value="DEHYDRODOLICHYL DIPHOSPHATE SYNTHASE 2"/>
    <property type="match status" value="1"/>
</dbReference>
<dbReference type="SUPFAM" id="SSF64005">
    <property type="entry name" value="Undecaprenyl diphosphate synthase"/>
    <property type="match status" value="1"/>
</dbReference>
<gene>
    <name evidence="3" type="ORF">HNQ94_001337</name>
</gene>
<protein>
    <recommendedName>
        <fullName evidence="2">Isoprenyl transferase</fullName>
        <ecNumber evidence="2">2.5.1.-</ecNumber>
    </recommendedName>
</protein>
<dbReference type="Proteomes" id="UP000581688">
    <property type="component" value="Unassembled WGS sequence"/>
</dbReference>
<dbReference type="InterPro" id="IPR036424">
    <property type="entry name" value="UPP_synth-like_sf"/>
</dbReference>
<feature type="binding site" evidence="2">
    <location>
        <position position="51"/>
    </location>
    <ligand>
        <name>substrate</name>
    </ligand>
</feature>
<feature type="binding site" evidence="2">
    <location>
        <position position="221"/>
    </location>
    <ligand>
        <name>Mg(2+)</name>
        <dbReference type="ChEBI" id="CHEBI:18420"/>
    </ligand>
</feature>
<dbReference type="AlphaFoldDB" id="A0A841Q3C3"/>
<dbReference type="GO" id="GO:0005829">
    <property type="term" value="C:cytosol"/>
    <property type="evidence" value="ECO:0007669"/>
    <property type="project" value="TreeGrafter"/>
</dbReference>
<accession>A0A841Q3C3</accession>
<comment type="cofactor">
    <cofactor evidence="2">
        <name>Mg(2+)</name>
        <dbReference type="ChEBI" id="CHEBI:18420"/>
    </cofactor>
    <text evidence="2">Binds 2 magnesium ions per subunit.</text>
</comment>
<feature type="binding site" evidence="2">
    <location>
        <begin position="79"/>
        <end position="81"/>
    </location>
    <ligand>
        <name>substrate</name>
    </ligand>
</feature>
<dbReference type="FunFam" id="3.40.1180.10:FF:000001">
    <property type="entry name" value="(2E,6E)-farnesyl-diphosphate-specific ditrans,polycis-undecaprenyl-diphosphate synthase"/>
    <property type="match status" value="1"/>
</dbReference>
<keyword evidence="1 2" id="KW-0808">Transferase</keyword>
<keyword evidence="2" id="KW-0460">Magnesium</keyword>
<dbReference type="PROSITE" id="PS01066">
    <property type="entry name" value="UPP_SYNTHASE"/>
    <property type="match status" value="1"/>
</dbReference>
<feature type="binding site" evidence="2">
    <location>
        <position position="83"/>
    </location>
    <ligand>
        <name>substrate</name>
    </ligand>
</feature>
<reference evidence="3 4" key="1">
    <citation type="submission" date="2020-08" db="EMBL/GenBank/DDBJ databases">
        <title>Genomic Encyclopedia of Type Strains, Phase IV (KMG-IV): sequencing the most valuable type-strain genomes for metagenomic binning, comparative biology and taxonomic classification.</title>
        <authorList>
            <person name="Goeker M."/>
        </authorList>
    </citation>
    <scope>NUCLEOTIDE SEQUENCE [LARGE SCALE GENOMIC DNA]</scope>
    <source>
        <strain evidence="3 4">DSM 19612</strain>
    </source>
</reference>